<keyword evidence="2" id="KW-1185">Reference proteome</keyword>
<dbReference type="HOGENOM" id="CLU_1119556_0_0_6"/>
<dbReference type="InterPro" id="IPR016181">
    <property type="entry name" value="Acyl_CoA_acyltransferase"/>
</dbReference>
<evidence type="ECO:0000313" key="1">
    <source>
        <dbReference type="EMBL" id="ABV88700.1"/>
    </source>
</evidence>
<dbReference type="OrthoDB" id="6255955at2"/>
<protein>
    <submittedName>
        <fullName evidence="1">Uncharacterized protein</fullName>
    </submittedName>
</protein>
<dbReference type="Proteomes" id="UP000002608">
    <property type="component" value="Chromosome"/>
</dbReference>
<sequence>MALHKSKAELFPLLHLLDDFSHFQLQDGFIQTLAEKDLLLQSPPSIRLDESTLVPNISIYDDSKPENTTALQQYFCSKSADDNAAIQQIFNTLSPVSQLSESRHQRHYRLVAFSEEDKRTPVAFVTFNVGLLDSWYADGNSCDDRQIGGCCYLLFAYVVPQWRHLGVGSCLFHLISNLFWSQLQFIDAQAKSHNLTMVPLVYESEAAKGAEGLLHQLAMNINQYEALSLTNDKASTIVKPCVSNISVS</sequence>
<gene>
    <name evidence="1" type="ordered locus">Spea_3386</name>
</gene>
<dbReference type="KEGG" id="spl:Spea_3386"/>
<reference evidence="1 2" key="1">
    <citation type="submission" date="2007-10" db="EMBL/GenBank/DDBJ databases">
        <title>Complete sequence of Shewanella pealeana ATCC 700345.</title>
        <authorList>
            <consortium name="US DOE Joint Genome Institute"/>
            <person name="Copeland A."/>
            <person name="Lucas S."/>
            <person name="Lapidus A."/>
            <person name="Barry K."/>
            <person name="Glavina del Rio T."/>
            <person name="Dalin E."/>
            <person name="Tice H."/>
            <person name="Pitluck S."/>
            <person name="Chertkov O."/>
            <person name="Brettin T."/>
            <person name="Bruce D."/>
            <person name="Detter J.C."/>
            <person name="Han C."/>
            <person name="Schmutz J."/>
            <person name="Larimer F."/>
            <person name="Land M."/>
            <person name="Hauser L."/>
            <person name="Kyrpides N."/>
            <person name="Kim E."/>
            <person name="Zhao J.-S.Z."/>
            <person name="Manno D."/>
            <person name="Hawari J."/>
            <person name="Richardson P."/>
        </authorList>
    </citation>
    <scope>NUCLEOTIDE SEQUENCE [LARGE SCALE GENOMIC DNA]</scope>
    <source>
        <strain evidence="2">ATCC 700345 / ANG-SQ1</strain>
    </source>
</reference>
<dbReference type="EMBL" id="CP000851">
    <property type="protein sequence ID" value="ABV88700.1"/>
    <property type="molecule type" value="Genomic_DNA"/>
</dbReference>
<name>A8H813_SHEPA</name>
<dbReference type="SUPFAM" id="SSF55729">
    <property type="entry name" value="Acyl-CoA N-acyltransferases (Nat)"/>
    <property type="match status" value="1"/>
</dbReference>
<proteinExistence type="predicted"/>
<evidence type="ECO:0000313" key="2">
    <source>
        <dbReference type="Proteomes" id="UP000002608"/>
    </source>
</evidence>
<dbReference type="eggNOG" id="ENOG5031HR8">
    <property type="taxonomic scope" value="Bacteria"/>
</dbReference>
<accession>A8H813</accession>
<dbReference type="AlphaFoldDB" id="A8H813"/>
<dbReference type="RefSeq" id="WP_012156599.1">
    <property type="nucleotide sequence ID" value="NC_009901.1"/>
</dbReference>
<organism evidence="1 2">
    <name type="scientific">Shewanella pealeana (strain ATCC 700345 / ANG-SQ1)</name>
    <dbReference type="NCBI Taxonomy" id="398579"/>
    <lineage>
        <taxon>Bacteria</taxon>
        <taxon>Pseudomonadati</taxon>
        <taxon>Pseudomonadota</taxon>
        <taxon>Gammaproteobacteria</taxon>
        <taxon>Alteromonadales</taxon>
        <taxon>Shewanellaceae</taxon>
        <taxon>Shewanella</taxon>
    </lineage>
</organism>